<feature type="domain" description="Bacterial transcriptional activator" evidence="3">
    <location>
        <begin position="72"/>
        <end position="172"/>
    </location>
</feature>
<organism evidence="4 5">
    <name type="scientific">Streptomyces andamanensis</name>
    <dbReference type="NCBI Taxonomy" id="1565035"/>
    <lineage>
        <taxon>Bacteria</taxon>
        <taxon>Bacillati</taxon>
        <taxon>Actinomycetota</taxon>
        <taxon>Actinomycetes</taxon>
        <taxon>Kitasatosporales</taxon>
        <taxon>Streptomycetaceae</taxon>
        <taxon>Streptomyces</taxon>
    </lineage>
</organism>
<dbReference type="RefSeq" id="WP_381739663.1">
    <property type="nucleotide sequence ID" value="NZ_JBHSDP010000015.1"/>
</dbReference>
<dbReference type="InterPro" id="IPR027417">
    <property type="entry name" value="P-loop_NTPase"/>
</dbReference>
<sequence>MKKATALFGLLVTSPQYRCTTDEIAEHLWPGQECPRERVYKVASLLRGVLGDEVLPDLRSSVCVMNLPEGSVDLLRFREGVRKAAHLKWPEKFAQLCTALAEWQDDEPLRGLPEETFGGRRAELREELMAAVCDQMEAALRAGEDTWLRMETKKWYERMPERSRIFGFYLIAHGQAMARGVLERLIDKWEAAHGKTEQDPELQEIVDELRSTPRRSRGTSLRRVPDQLPAGKHRPFGRAGLIDELAGVARTRQEAERPTLIVLSGMAGVGKSLVAYRLGAVLRERFPDGALYANLRGFAGAEVRPAEPEHVLDGFLAEFPPYSGAAGIEAKSAALRSVLADKSVLIVLDDAVDVAQVRPLLPGNGTSAVIVTSRNTLRGLGAGQDPYFRKVDLLDEESAAAILREKLPKGDPRGREPLIRALVELCGRHPLALTVIARRLENRSVRGTSDLVRDLREEKEKLGVLHLPEEELSVRMALACSIRALSPAARRLLRRLAVHPGPSAGWDAVMDLGPAGDAPRPDHALEELVAASLVELRADRYSLHDLVRAFARHEVDPEADGVPEDFEDATVRRVLEHQLHNVHACDRRLHEQRALPVGDPAGVRVFEPVDLEQALAVLDDEYDTVQLGIQLAHRKGLERYVWLLPMALVTYQWSRRRLDDALRGLTLAREVAEKVAEPAQCAMVHRMLAGTYWRQEQFERAAGHLFRAVRLSKEDDTGTGRLSLAHSLHTLALTLRKQGDGTAAEEHHRQALELYRALGDRSGEAAALNGIGTLHRDRGEYDEGLRACGEALRIAEGTTDRRCGADALYTLAQIHLSRSEGEEALRLLRRACGILCDLEHWHDEAKLLWLCADVLVAAGRSPEAVEALERVLVLRELMGGHDTQEVRDRLEELR</sequence>
<dbReference type="Gene3D" id="3.40.50.300">
    <property type="entry name" value="P-loop containing nucleotide triphosphate hydrolases"/>
    <property type="match status" value="1"/>
</dbReference>
<evidence type="ECO:0000313" key="4">
    <source>
        <dbReference type="EMBL" id="MFC4329222.1"/>
    </source>
</evidence>
<dbReference type="InterPro" id="IPR011990">
    <property type="entry name" value="TPR-like_helical_dom_sf"/>
</dbReference>
<dbReference type="SMART" id="SM00028">
    <property type="entry name" value="TPR"/>
    <property type="match status" value="5"/>
</dbReference>
<protein>
    <submittedName>
        <fullName evidence="4">Tetratricopeptide repeat protein</fullName>
    </submittedName>
</protein>
<dbReference type="PANTHER" id="PTHR47691">
    <property type="entry name" value="REGULATOR-RELATED"/>
    <property type="match status" value="1"/>
</dbReference>
<dbReference type="Proteomes" id="UP001595824">
    <property type="component" value="Unassembled WGS sequence"/>
</dbReference>
<dbReference type="InterPro" id="IPR005158">
    <property type="entry name" value="BTAD"/>
</dbReference>
<accession>A0ABV8TFE5</accession>
<evidence type="ECO:0000256" key="2">
    <source>
        <dbReference type="SAM" id="MobiDB-lite"/>
    </source>
</evidence>
<name>A0ABV8TFE5_9ACTN</name>
<evidence type="ECO:0000259" key="3">
    <source>
        <dbReference type="Pfam" id="PF03704"/>
    </source>
</evidence>
<gene>
    <name evidence="4" type="ORF">ACFPC0_15675</name>
</gene>
<dbReference type="PANTHER" id="PTHR47691:SF3">
    <property type="entry name" value="HTH-TYPE TRANSCRIPTIONAL REGULATOR RV0890C-RELATED"/>
    <property type="match status" value="1"/>
</dbReference>
<dbReference type="Gene3D" id="1.25.40.10">
    <property type="entry name" value="Tetratricopeptide repeat domain"/>
    <property type="match status" value="2"/>
</dbReference>
<reference evidence="5" key="1">
    <citation type="journal article" date="2019" name="Int. J. Syst. Evol. Microbiol.">
        <title>The Global Catalogue of Microorganisms (GCM) 10K type strain sequencing project: providing services to taxonomists for standard genome sequencing and annotation.</title>
        <authorList>
            <consortium name="The Broad Institute Genomics Platform"/>
            <consortium name="The Broad Institute Genome Sequencing Center for Infectious Disease"/>
            <person name="Wu L."/>
            <person name="Ma J."/>
        </authorList>
    </citation>
    <scope>NUCLEOTIDE SEQUENCE [LARGE SCALE GENOMIC DNA]</scope>
    <source>
        <strain evidence="5">PCU 347</strain>
    </source>
</reference>
<comment type="caution">
    <text evidence="4">The sequence shown here is derived from an EMBL/GenBank/DDBJ whole genome shotgun (WGS) entry which is preliminary data.</text>
</comment>
<dbReference type="Pfam" id="PF03704">
    <property type="entry name" value="BTAD"/>
    <property type="match status" value="1"/>
</dbReference>
<dbReference type="SUPFAM" id="SSF52540">
    <property type="entry name" value="P-loop containing nucleoside triphosphate hydrolases"/>
    <property type="match status" value="1"/>
</dbReference>
<proteinExistence type="predicted"/>
<dbReference type="EMBL" id="JBHSDP010000015">
    <property type="protein sequence ID" value="MFC4329222.1"/>
    <property type="molecule type" value="Genomic_DNA"/>
</dbReference>
<keyword evidence="1" id="KW-0902">Two-component regulatory system</keyword>
<dbReference type="Pfam" id="PF13424">
    <property type="entry name" value="TPR_12"/>
    <property type="match status" value="1"/>
</dbReference>
<feature type="region of interest" description="Disordered" evidence="2">
    <location>
        <begin position="209"/>
        <end position="229"/>
    </location>
</feature>
<keyword evidence="5" id="KW-1185">Reference proteome</keyword>
<dbReference type="InterPro" id="IPR019734">
    <property type="entry name" value="TPR_rpt"/>
</dbReference>
<evidence type="ECO:0000313" key="5">
    <source>
        <dbReference type="Proteomes" id="UP001595824"/>
    </source>
</evidence>
<evidence type="ECO:0000256" key="1">
    <source>
        <dbReference type="ARBA" id="ARBA00023012"/>
    </source>
</evidence>
<dbReference type="SUPFAM" id="SSF48452">
    <property type="entry name" value="TPR-like"/>
    <property type="match status" value="2"/>
</dbReference>
<dbReference type="PRINTS" id="PR00364">
    <property type="entry name" value="DISEASERSIST"/>
</dbReference>